<dbReference type="InterPro" id="IPR001498">
    <property type="entry name" value="Impact_N"/>
</dbReference>
<dbReference type="Gene3D" id="3.30.230.30">
    <property type="entry name" value="Impact, N-terminal domain"/>
    <property type="match status" value="1"/>
</dbReference>
<evidence type="ECO:0000259" key="2">
    <source>
        <dbReference type="Pfam" id="PF01205"/>
    </source>
</evidence>
<sequence>MSETLSQIAEHTLEVNRSRFVALAMPVRDVDHAVEVLHAQRIADAHHNAWAYRIGNDYRFNDDGEVGGTAGKPILAAIDGQGLDRVAVRVARWFGGIKLGTGGLARAYGGCASECLRRAARQAIVEQAALSFVIDFALEQAARAALATHGGQVLGHDYGANGLHLRIQLPASHEGALRSALTDLSRGRIVFAESA</sequence>
<dbReference type="InterPro" id="IPR015269">
    <property type="entry name" value="UPF0029_Impact_C"/>
</dbReference>
<dbReference type="GO" id="GO:0043168">
    <property type="term" value="F:anion binding"/>
    <property type="evidence" value="ECO:0007669"/>
    <property type="project" value="UniProtKB-ARBA"/>
</dbReference>
<proteinExistence type="inferred from homology"/>
<comment type="caution">
    <text evidence="4">The sequence shown here is derived from an EMBL/GenBank/DDBJ whole genome shotgun (WGS) entry which is preliminary data.</text>
</comment>
<comment type="similarity">
    <text evidence="1">Belongs to the IMPACT family.</text>
</comment>
<feature type="domain" description="UPF0029" evidence="3">
    <location>
        <begin position="133"/>
        <end position="188"/>
    </location>
</feature>
<evidence type="ECO:0000313" key="5">
    <source>
        <dbReference type="Proteomes" id="UP000294599"/>
    </source>
</evidence>
<gene>
    <name evidence="4" type="ORF">EDC25_1149</name>
</gene>
<dbReference type="InterPro" id="IPR023582">
    <property type="entry name" value="Impact"/>
</dbReference>
<accession>A0A4R3LCW7</accession>
<protein>
    <submittedName>
        <fullName evidence="4">Putative IMPACT (Imprinted ancient) family translation regulator</fullName>
    </submittedName>
</protein>
<dbReference type="GO" id="GO:0032561">
    <property type="term" value="F:guanyl ribonucleotide binding"/>
    <property type="evidence" value="ECO:0007669"/>
    <property type="project" value="UniProtKB-ARBA"/>
</dbReference>
<dbReference type="InterPro" id="IPR020568">
    <property type="entry name" value="Ribosomal_Su5_D2-typ_SF"/>
</dbReference>
<evidence type="ECO:0000259" key="3">
    <source>
        <dbReference type="Pfam" id="PF09186"/>
    </source>
</evidence>
<dbReference type="EMBL" id="SMAF01000014">
    <property type="protein sequence ID" value="TCS97158.1"/>
    <property type="molecule type" value="Genomic_DNA"/>
</dbReference>
<dbReference type="InterPro" id="IPR036956">
    <property type="entry name" value="Impact_N_sf"/>
</dbReference>
<dbReference type="Pfam" id="PF01205">
    <property type="entry name" value="Impact_N"/>
    <property type="match status" value="1"/>
</dbReference>
<dbReference type="GO" id="GO:0017111">
    <property type="term" value="F:ribonucleoside triphosphate phosphatase activity"/>
    <property type="evidence" value="ECO:0007669"/>
    <property type="project" value="UniProtKB-ARBA"/>
</dbReference>
<dbReference type="GO" id="GO:0005737">
    <property type="term" value="C:cytoplasm"/>
    <property type="evidence" value="ECO:0007669"/>
    <property type="project" value="TreeGrafter"/>
</dbReference>
<dbReference type="Proteomes" id="UP000294599">
    <property type="component" value="Unassembled WGS sequence"/>
</dbReference>
<dbReference type="OrthoDB" id="9813771at2"/>
<dbReference type="RefSeq" id="WP_132577450.1">
    <property type="nucleotide sequence ID" value="NZ_JBHLWF010000084.1"/>
</dbReference>
<evidence type="ECO:0000313" key="4">
    <source>
        <dbReference type="EMBL" id="TCS97158.1"/>
    </source>
</evidence>
<dbReference type="PANTHER" id="PTHR16301:SF20">
    <property type="entry name" value="IMPACT FAMILY MEMBER YIGZ"/>
    <property type="match status" value="1"/>
</dbReference>
<dbReference type="PANTHER" id="PTHR16301">
    <property type="entry name" value="IMPACT-RELATED"/>
    <property type="match status" value="1"/>
</dbReference>
<reference evidence="4 5" key="1">
    <citation type="submission" date="2019-03" db="EMBL/GenBank/DDBJ databases">
        <title>Genomic Encyclopedia of Type Strains, Phase IV (KMG-IV): sequencing the most valuable type-strain genomes for metagenomic binning, comparative biology and taxonomic classification.</title>
        <authorList>
            <person name="Goeker M."/>
        </authorList>
    </citation>
    <scope>NUCLEOTIDE SEQUENCE [LARGE SCALE GENOMIC DNA]</scope>
    <source>
        <strain evidence="4 5">DSM 21944</strain>
    </source>
</reference>
<dbReference type="Pfam" id="PF09186">
    <property type="entry name" value="DUF1949"/>
    <property type="match status" value="1"/>
</dbReference>
<dbReference type="SUPFAM" id="SSF54211">
    <property type="entry name" value="Ribosomal protein S5 domain 2-like"/>
    <property type="match status" value="1"/>
</dbReference>
<feature type="domain" description="Impact N-terminal" evidence="2">
    <location>
        <begin position="17"/>
        <end position="116"/>
    </location>
</feature>
<organism evidence="4 5">
    <name type="scientific">Pseudofulvimonas gallinarii</name>
    <dbReference type="NCBI Taxonomy" id="634155"/>
    <lineage>
        <taxon>Bacteria</taxon>
        <taxon>Pseudomonadati</taxon>
        <taxon>Pseudomonadota</taxon>
        <taxon>Gammaproteobacteria</taxon>
        <taxon>Lysobacterales</taxon>
        <taxon>Rhodanobacteraceae</taxon>
        <taxon>Pseudofulvimonas</taxon>
    </lineage>
</organism>
<keyword evidence="5" id="KW-1185">Reference proteome</keyword>
<dbReference type="Gene3D" id="3.30.70.240">
    <property type="match status" value="1"/>
</dbReference>
<evidence type="ECO:0000256" key="1">
    <source>
        <dbReference type="ARBA" id="ARBA00007665"/>
    </source>
</evidence>
<dbReference type="InterPro" id="IPR035647">
    <property type="entry name" value="EFG_III/V"/>
</dbReference>
<dbReference type="AlphaFoldDB" id="A0A4R3LCW7"/>
<dbReference type="SUPFAM" id="SSF54980">
    <property type="entry name" value="EF-G C-terminal domain-like"/>
    <property type="match status" value="1"/>
</dbReference>
<dbReference type="GO" id="GO:0006446">
    <property type="term" value="P:regulation of translational initiation"/>
    <property type="evidence" value="ECO:0007669"/>
    <property type="project" value="TreeGrafter"/>
</dbReference>
<name>A0A4R3LCW7_9GAMM</name>